<dbReference type="InterPro" id="IPR019692">
    <property type="entry name" value="CFP-6_PH"/>
</dbReference>
<organism evidence="4 5">
    <name type="scientific">Thermobifida cellulosilytica TB100</name>
    <dbReference type="NCBI Taxonomy" id="665004"/>
    <lineage>
        <taxon>Bacteria</taxon>
        <taxon>Bacillati</taxon>
        <taxon>Actinomycetota</taxon>
        <taxon>Actinomycetes</taxon>
        <taxon>Streptosporangiales</taxon>
        <taxon>Nocardiopsidaceae</taxon>
        <taxon>Thermobifida</taxon>
    </lineage>
</organism>
<evidence type="ECO:0000256" key="1">
    <source>
        <dbReference type="SAM" id="MobiDB-lite"/>
    </source>
</evidence>
<feature type="transmembrane region" description="Helical" evidence="2">
    <location>
        <begin position="65"/>
        <end position="81"/>
    </location>
</feature>
<dbReference type="PATRIC" id="fig|665004.4.peg.2866"/>
<sequence length="166" mass="18015">MPGQDGGGEEAVNGSGQRTPRALPVTFRPRNIRLVAYGLTALVMATMAVLAVILPRDWGVQDRLSLLLLGAVIGGGLHFLARPRLVLTEERVTVVNSVRTHVLVWPEIIDARMPVGEPWPSIDLADGSTLAVMAIQSSDGELARSNLEEFRRHLRERGEAAEPDGH</sequence>
<proteinExistence type="predicted"/>
<reference evidence="5" key="1">
    <citation type="journal article" date="2017" name="Acta Aliment.">
        <title>Plant polysaccharide degrading enzyme system of Thermpbifida cellulosilytica TB100 revealed by de novo genome project data.</title>
        <authorList>
            <person name="Toth A."/>
            <person name="Baka E."/>
            <person name="Luzics S."/>
            <person name="Bata-Vidacs I."/>
            <person name="Nagy I."/>
            <person name="Balint B."/>
            <person name="Herceg R."/>
            <person name="Olasz F."/>
            <person name="Wilk T."/>
            <person name="Nagy T."/>
            <person name="Kriszt B."/>
            <person name="Nagy I."/>
            <person name="Kukolya J."/>
        </authorList>
    </citation>
    <scope>NUCLEOTIDE SEQUENCE [LARGE SCALE GENOMIC DNA]</scope>
    <source>
        <strain evidence="5">TB100</strain>
    </source>
</reference>
<keyword evidence="5" id="KW-1185">Reference proteome</keyword>
<dbReference type="RefSeq" id="WP_068757030.1">
    <property type="nucleotide sequence ID" value="NZ_KQ950183.1"/>
</dbReference>
<dbReference type="Pfam" id="PF10756">
    <property type="entry name" value="bPH_6"/>
    <property type="match status" value="1"/>
</dbReference>
<evidence type="ECO:0000259" key="3">
    <source>
        <dbReference type="Pfam" id="PF10756"/>
    </source>
</evidence>
<name>A0A147KCY2_THECS</name>
<feature type="transmembrane region" description="Helical" evidence="2">
    <location>
        <begin position="34"/>
        <end position="53"/>
    </location>
</feature>
<evidence type="ECO:0000313" key="5">
    <source>
        <dbReference type="Proteomes" id="UP000074382"/>
    </source>
</evidence>
<feature type="domain" description="Low molecular weight protein antigen 6 PH" evidence="3">
    <location>
        <begin position="82"/>
        <end position="152"/>
    </location>
</feature>
<protein>
    <recommendedName>
        <fullName evidence="3">Low molecular weight protein antigen 6 PH domain-containing protein</fullName>
    </recommendedName>
</protein>
<dbReference type="EMBL" id="LGEM01000148">
    <property type="protein sequence ID" value="KUP95153.1"/>
    <property type="molecule type" value="Genomic_DNA"/>
</dbReference>
<dbReference type="AlphaFoldDB" id="A0A147KCY2"/>
<dbReference type="STRING" id="665004.AC529_19125"/>
<keyword evidence="2" id="KW-0472">Membrane</keyword>
<accession>A0A147KCY2</accession>
<dbReference type="Proteomes" id="UP000074382">
    <property type="component" value="Unassembled WGS sequence"/>
</dbReference>
<keyword evidence="2" id="KW-1133">Transmembrane helix</keyword>
<evidence type="ECO:0000313" key="4">
    <source>
        <dbReference type="EMBL" id="KUP95153.1"/>
    </source>
</evidence>
<evidence type="ECO:0000256" key="2">
    <source>
        <dbReference type="SAM" id="Phobius"/>
    </source>
</evidence>
<gene>
    <name evidence="4" type="ORF">AC529_19125</name>
</gene>
<keyword evidence="2" id="KW-0812">Transmembrane</keyword>
<feature type="region of interest" description="Disordered" evidence="1">
    <location>
        <begin position="1"/>
        <end position="22"/>
    </location>
</feature>
<comment type="caution">
    <text evidence="4">The sequence shown here is derived from an EMBL/GenBank/DDBJ whole genome shotgun (WGS) entry which is preliminary data.</text>
</comment>